<dbReference type="EMBL" id="EF125730">
    <property type="protein sequence ID" value="ABR27265.1"/>
    <property type="molecule type" value="Genomic_DNA"/>
</dbReference>
<organism evidence="7">
    <name type="scientific">Nyctotherus ovalis</name>
    <name type="common">Ciliate protozoan</name>
    <dbReference type="NCBI Taxonomy" id="70075"/>
    <lineage>
        <taxon>Eukaryota</taxon>
        <taxon>Sar</taxon>
        <taxon>Alveolata</taxon>
        <taxon>Ciliophora</taxon>
        <taxon>Intramacronucleata</taxon>
        <taxon>Armophorea</taxon>
        <taxon>Clevelandellida</taxon>
        <taxon>Nyctotheridae</taxon>
        <taxon>Nyctotherus</taxon>
    </lineage>
</organism>
<dbReference type="InterPro" id="IPR018247">
    <property type="entry name" value="EF_Hand_1_Ca_BS"/>
</dbReference>
<dbReference type="Gene3D" id="1.10.238.10">
    <property type="entry name" value="EF-hand"/>
    <property type="match status" value="2"/>
</dbReference>
<keyword evidence="2" id="KW-0479">Metal-binding</keyword>
<evidence type="ECO:0000256" key="5">
    <source>
        <dbReference type="ARBA" id="ARBA00022990"/>
    </source>
</evidence>
<sequence>MVEKLSRKDQEKYQDVFALFDKNEDDTIATKELGTVMRLLRRDPTEAELQEIIKELDTEGNETIRCSQFLKLMAERKKDDKQDSEDELVAAFKVFDKDGNGFISATELRHIMTNLGEKLTDEEADEMVREAGANSEGKINYLDFAKYIVSK</sequence>
<evidence type="ECO:0000259" key="6">
    <source>
        <dbReference type="PROSITE" id="PS50222"/>
    </source>
</evidence>
<dbReference type="PROSITE" id="PS00018">
    <property type="entry name" value="EF_HAND_1"/>
    <property type="match status" value="2"/>
</dbReference>
<evidence type="ECO:0000256" key="1">
    <source>
        <dbReference type="ARBA" id="ARBA00020786"/>
    </source>
</evidence>
<evidence type="ECO:0000256" key="2">
    <source>
        <dbReference type="ARBA" id="ARBA00022723"/>
    </source>
</evidence>
<dbReference type="AlphaFoldDB" id="A6MI41"/>
<evidence type="ECO:0000256" key="3">
    <source>
        <dbReference type="ARBA" id="ARBA00022737"/>
    </source>
</evidence>
<dbReference type="InterPro" id="IPR011992">
    <property type="entry name" value="EF-hand-dom_pair"/>
</dbReference>
<reference evidence="7" key="1">
    <citation type="journal article" date="2007" name="J. Eukaryot. Microbiol.">
        <title>Variation in macronuclear genome content of three ciliates with extensive chromosomal fragmentation: a preliminary analysis.</title>
        <authorList>
            <person name="McGrath C.L."/>
            <person name="Zufall R.A."/>
            <person name="Katz L.A."/>
        </authorList>
    </citation>
    <scope>NUCLEOTIDE SEQUENCE</scope>
</reference>
<dbReference type="SMART" id="SM00054">
    <property type="entry name" value="EFh"/>
    <property type="match status" value="4"/>
</dbReference>
<keyword evidence="5" id="KW-0007">Acetylation</keyword>
<accession>A6MI41</accession>
<dbReference type="Pfam" id="PF13499">
    <property type="entry name" value="EF-hand_7"/>
    <property type="match status" value="2"/>
</dbReference>
<dbReference type="SUPFAM" id="SSF47473">
    <property type="entry name" value="EF-hand"/>
    <property type="match status" value="1"/>
</dbReference>
<dbReference type="PANTHER" id="PTHR23048:SF0">
    <property type="entry name" value="CALMODULIN LIKE 3"/>
    <property type="match status" value="1"/>
</dbReference>
<evidence type="ECO:0000313" key="7">
    <source>
        <dbReference type="EMBL" id="ABR27265.1"/>
    </source>
</evidence>
<name>A6MI41_NYCOV</name>
<feature type="domain" description="EF-hand" evidence="6">
    <location>
        <begin position="8"/>
        <end position="43"/>
    </location>
</feature>
<dbReference type="FunFam" id="1.10.238.10:FF:000003">
    <property type="entry name" value="Calmodulin A"/>
    <property type="match status" value="1"/>
</dbReference>
<keyword evidence="3" id="KW-0677">Repeat</keyword>
<feature type="domain" description="EF-hand" evidence="6">
    <location>
        <begin position="44"/>
        <end position="79"/>
    </location>
</feature>
<feature type="domain" description="EF-hand" evidence="6">
    <location>
        <begin position="83"/>
        <end position="118"/>
    </location>
</feature>
<dbReference type="InterPro" id="IPR002048">
    <property type="entry name" value="EF_hand_dom"/>
</dbReference>
<dbReference type="CDD" id="cd00051">
    <property type="entry name" value="EFh"/>
    <property type="match status" value="2"/>
</dbReference>
<dbReference type="GO" id="GO:0016460">
    <property type="term" value="C:myosin II complex"/>
    <property type="evidence" value="ECO:0007669"/>
    <property type="project" value="TreeGrafter"/>
</dbReference>
<dbReference type="PROSITE" id="PS50222">
    <property type="entry name" value="EF_HAND_2"/>
    <property type="match status" value="3"/>
</dbReference>
<dbReference type="PANTHER" id="PTHR23048">
    <property type="entry name" value="MYOSIN LIGHT CHAIN 1, 3"/>
    <property type="match status" value="1"/>
</dbReference>
<keyword evidence="4" id="KW-0106">Calcium</keyword>
<proteinExistence type="predicted"/>
<evidence type="ECO:0000256" key="4">
    <source>
        <dbReference type="ARBA" id="ARBA00022837"/>
    </source>
</evidence>
<dbReference type="GO" id="GO:0005509">
    <property type="term" value="F:calcium ion binding"/>
    <property type="evidence" value="ECO:0007669"/>
    <property type="project" value="InterPro"/>
</dbReference>
<dbReference type="InterPro" id="IPR050230">
    <property type="entry name" value="CALM/Myosin/TropC-like"/>
</dbReference>
<protein>
    <recommendedName>
        <fullName evidence="1">Calmodulin</fullName>
    </recommendedName>
</protein>